<dbReference type="Gene3D" id="3.40.50.1110">
    <property type="entry name" value="SGNH hydrolase"/>
    <property type="match status" value="1"/>
</dbReference>
<dbReference type="PANTHER" id="PTHR35596:SF1">
    <property type="entry name" value="MICROBIAL-TYPE PARG CATALYTIC DOMAIN-CONTAINING PROTEIN"/>
    <property type="match status" value="1"/>
</dbReference>
<protein>
    <recommendedName>
        <fullName evidence="4">Microbial-type PARG catalytic domain-containing protein</fullName>
    </recommendedName>
</protein>
<dbReference type="SUPFAM" id="SSF51182">
    <property type="entry name" value="RmlC-like cupins"/>
    <property type="match status" value="1"/>
</dbReference>
<dbReference type="InterPro" id="IPR009664">
    <property type="entry name" value="Ppnp"/>
</dbReference>
<gene>
    <name evidence="5" type="ORF">AURANDRAFT_63838</name>
</gene>
<dbReference type="PANTHER" id="PTHR35596">
    <property type="entry name" value="DUF2263 DOMAIN-CONTAINING PROTEIN"/>
    <property type="match status" value="1"/>
</dbReference>
<feature type="chain" id="PRO_5003264475" description="Microbial-type PARG catalytic domain-containing protein" evidence="3">
    <location>
        <begin position="19"/>
        <end position="591"/>
    </location>
</feature>
<evidence type="ECO:0000256" key="2">
    <source>
        <dbReference type="ARBA" id="ARBA00022679"/>
    </source>
</evidence>
<dbReference type="EMBL" id="GL833127">
    <property type="protein sequence ID" value="EGB08517.1"/>
    <property type="molecule type" value="Genomic_DNA"/>
</dbReference>
<evidence type="ECO:0000259" key="4">
    <source>
        <dbReference type="Pfam" id="PF10021"/>
    </source>
</evidence>
<dbReference type="SUPFAM" id="SSF52949">
    <property type="entry name" value="Macro domain-like"/>
    <property type="match status" value="1"/>
</dbReference>
<dbReference type="InParanoid" id="F0Y7Z6"/>
<accession>F0Y7Z6</accession>
<reference evidence="5 6" key="1">
    <citation type="journal article" date="2011" name="Proc. Natl. Acad. Sci. U.S.A.">
        <title>Niche of harmful alga Aureococcus anophagefferens revealed through ecogenomics.</title>
        <authorList>
            <person name="Gobler C.J."/>
            <person name="Berry D.L."/>
            <person name="Dyhrman S.T."/>
            <person name="Wilhelm S.W."/>
            <person name="Salamov A."/>
            <person name="Lobanov A.V."/>
            <person name="Zhang Y."/>
            <person name="Collier J.L."/>
            <person name="Wurch L.L."/>
            <person name="Kustka A.B."/>
            <person name="Dill B.D."/>
            <person name="Shah M."/>
            <person name="VerBerkmoes N.C."/>
            <person name="Kuo A."/>
            <person name="Terry A."/>
            <person name="Pangilinan J."/>
            <person name="Lindquist E.A."/>
            <person name="Lucas S."/>
            <person name="Paulsen I.T."/>
            <person name="Hattenrath-Lehmann T.K."/>
            <person name="Talmage S.C."/>
            <person name="Walker E.A."/>
            <person name="Koch F."/>
            <person name="Burson A.M."/>
            <person name="Marcoval M.A."/>
            <person name="Tang Y.Z."/>
            <person name="Lecleir G.R."/>
            <person name="Coyne K.J."/>
            <person name="Berg G.M."/>
            <person name="Bertrand E.M."/>
            <person name="Saito M.A."/>
            <person name="Gladyshev V.N."/>
            <person name="Grigoriev I.V."/>
        </authorList>
    </citation>
    <scope>NUCLEOTIDE SEQUENCE [LARGE SCALE GENOMIC DNA]</scope>
    <source>
        <strain evidence="6">CCMP 1984</strain>
    </source>
</reference>
<dbReference type="Gene3D" id="2.60.120.10">
    <property type="entry name" value="Jelly Rolls"/>
    <property type="match status" value="1"/>
</dbReference>
<dbReference type="Proteomes" id="UP000002729">
    <property type="component" value="Unassembled WGS sequence"/>
</dbReference>
<dbReference type="RefSeq" id="XP_009036527.1">
    <property type="nucleotide sequence ID" value="XM_009038279.1"/>
</dbReference>
<evidence type="ECO:0000256" key="3">
    <source>
        <dbReference type="SAM" id="SignalP"/>
    </source>
</evidence>
<feature type="signal peptide" evidence="3">
    <location>
        <begin position="1"/>
        <end position="18"/>
    </location>
</feature>
<dbReference type="eggNOG" id="ENOG502S5V1">
    <property type="taxonomic scope" value="Eukaryota"/>
</dbReference>
<keyword evidence="6" id="KW-1185">Reference proteome</keyword>
<evidence type="ECO:0000313" key="5">
    <source>
        <dbReference type="EMBL" id="EGB08517.1"/>
    </source>
</evidence>
<proteinExistence type="predicted"/>
<dbReference type="InterPro" id="IPR019261">
    <property type="entry name" value="PARG_cat_microbial"/>
</dbReference>
<dbReference type="InterPro" id="IPR043472">
    <property type="entry name" value="Macro_dom-like"/>
</dbReference>
<dbReference type="Pfam" id="PF10021">
    <property type="entry name" value="PARG_cat_microb"/>
    <property type="match status" value="1"/>
</dbReference>
<dbReference type="InterPro" id="IPR036514">
    <property type="entry name" value="SGNH_hydro_sf"/>
</dbReference>
<dbReference type="Gene3D" id="3.40.220.10">
    <property type="entry name" value="Leucine Aminopeptidase, subunit E, domain 1"/>
    <property type="match status" value="1"/>
</dbReference>
<dbReference type="Pfam" id="PF06865">
    <property type="entry name" value="Ppnp"/>
    <property type="match status" value="1"/>
</dbReference>
<keyword evidence="2" id="KW-0808">Transferase</keyword>
<keyword evidence="1" id="KW-0328">Glycosyltransferase</keyword>
<evidence type="ECO:0000256" key="1">
    <source>
        <dbReference type="ARBA" id="ARBA00022676"/>
    </source>
</evidence>
<dbReference type="CDD" id="cd00229">
    <property type="entry name" value="SGNH_hydrolase"/>
    <property type="match status" value="1"/>
</dbReference>
<dbReference type="OrthoDB" id="9985428at2759"/>
<dbReference type="SUPFAM" id="SSF52266">
    <property type="entry name" value="SGNH hydrolase"/>
    <property type="match status" value="1"/>
</dbReference>
<dbReference type="InterPro" id="IPR014710">
    <property type="entry name" value="RmlC-like_jellyroll"/>
</dbReference>
<feature type="domain" description="Microbial-type PARG catalytic" evidence="4">
    <location>
        <begin position="379"/>
        <end position="475"/>
    </location>
</feature>
<dbReference type="InterPro" id="IPR012664">
    <property type="entry name" value="CHP02452"/>
</dbReference>
<dbReference type="KEGG" id="aaf:AURANDRAFT_63838"/>
<keyword evidence="3" id="KW-0732">Signal</keyword>
<dbReference type="InterPro" id="IPR011051">
    <property type="entry name" value="RmlC_Cupin_sf"/>
</dbReference>
<dbReference type="AlphaFoldDB" id="F0Y7Z6"/>
<dbReference type="NCBIfam" id="TIGR02452">
    <property type="entry name" value="TIGR02452 family protein"/>
    <property type="match status" value="1"/>
</dbReference>
<dbReference type="GO" id="GO:0016757">
    <property type="term" value="F:glycosyltransferase activity"/>
    <property type="evidence" value="ECO:0007669"/>
    <property type="project" value="UniProtKB-KW"/>
</dbReference>
<sequence>MASPLALVAAATLGAAAAADCYCTPHLGNKSATLPNALIIGDSISGNGTGYMDYLPEVLGGLANALQTGSVTDNGRRLADDLGNHTPKGPCGTSFGVLECVDDWVGDGGWDVISLNWGLHDICPHKYMYVSRDQYVANMKQIIAKLKTGLAPGGTIVWVSTTPVPASYKDRNDTDVVDINGIMADLIAFDDCCDDVVFGADLYHAVVDRCNRNATWAGYPASNDCLYLQDNGVHFSELGKRFTAIEVAAHLMPYFPGTYRFGTACAERMTVTSGSLKVQVEDPGCFPDATVVVYPAGTYFEVAANAGFQVTCDEHAAYLLFSSGAMGSLDSGIETRATARAARAARAAETLRLIVDGGHGADAARRAELFAAGAAVARPVATAPVATAFSVVAASTLVACRDFPDACALVFASAKHAGGGFLKGAEAQEECVARGSALHAALTASQCRAFYIRHKTKGLYTDAIIYAPDVPLFRDERDELLEEPFPRCSFAVAAAPNAGVARRDGVADAEIKEVLRARISRVLTVARVRGHRDVILGAFGCGVFRNDPEVVAAAFADALAAEHRGAFHNVIFAIKGGPPANLAAFEARFRT</sequence>
<name>F0Y7Z6_AURAN</name>
<organism evidence="6">
    <name type="scientific">Aureococcus anophagefferens</name>
    <name type="common">Harmful bloom alga</name>
    <dbReference type="NCBI Taxonomy" id="44056"/>
    <lineage>
        <taxon>Eukaryota</taxon>
        <taxon>Sar</taxon>
        <taxon>Stramenopiles</taxon>
        <taxon>Ochrophyta</taxon>
        <taxon>Pelagophyceae</taxon>
        <taxon>Pelagomonadales</taxon>
        <taxon>Pelagomonadaceae</taxon>
        <taxon>Aureococcus</taxon>
    </lineage>
</organism>
<dbReference type="GeneID" id="20224527"/>
<evidence type="ECO:0000313" key="6">
    <source>
        <dbReference type="Proteomes" id="UP000002729"/>
    </source>
</evidence>